<keyword evidence="2" id="KW-1185">Reference proteome</keyword>
<dbReference type="AlphaFoldDB" id="K9TQE1"/>
<accession>K9TQE1</accession>
<evidence type="ECO:0000313" key="1">
    <source>
        <dbReference type="EMBL" id="AFY84755.1"/>
    </source>
</evidence>
<dbReference type="InParanoid" id="K9TQE1"/>
<proteinExistence type="predicted"/>
<protein>
    <submittedName>
        <fullName evidence="1">Uncharacterized protein</fullName>
    </submittedName>
</protein>
<name>K9TQE1_9CYAN</name>
<evidence type="ECO:0000313" key="2">
    <source>
        <dbReference type="Proteomes" id="UP000010367"/>
    </source>
</evidence>
<gene>
    <name evidence="1" type="ORF">Oscil6304_5265</name>
</gene>
<organism evidence="1 2">
    <name type="scientific">Oscillatoria acuminata PCC 6304</name>
    <dbReference type="NCBI Taxonomy" id="56110"/>
    <lineage>
        <taxon>Bacteria</taxon>
        <taxon>Bacillati</taxon>
        <taxon>Cyanobacteriota</taxon>
        <taxon>Cyanophyceae</taxon>
        <taxon>Oscillatoriophycideae</taxon>
        <taxon>Oscillatoriales</taxon>
        <taxon>Oscillatoriaceae</taxon>
        <taxon>Oscillatoria</taxon>
    </lineage>
</organism>
<dbReference type="Proteomes" id="UP000010367">
    <property type="component" value="Chromosome"/>
</dbReference>
<dbReference type="KEGG" id="oac:Oscil6304_5265"/>
<dbReference type="HOGENOM" id="CLU_3120576_0_0_3"/>
<sequence length="50" mass="5833">MENDTQTTTSRPLSNSIKELAEQFLRAVSYSSHIRASFRKHRLHEASWTL</sequence>
<reference evidence="1 2" key="1">
    <citation type="submission" date="2012-06" db="EMBL/GenBank/DDBJ databases">
        <title>Finished chromosome of genome of Oscillatoria acuminata PCC 6304.</title>
        <authorList>
            <consortium name="US DOE Joint Genome Institute"/>
            <person name="Gugger M."/>
            <person name="Coursin T."/>
            <person name="Rippka R."/>
            <person name="Tandeau De Marsac N."/>
            <person name="Huntemann M."/>
            <person name="Wei C.-L."/>
            <person name="Han J."/>
            <person name="Detter J.C."/>
            <person name="Han C."/>
            <person name="Tapia R."/>
            <person name="Davenport K."/>
            <person name="Daligault H."/>
            <person name="Erkkila T."/>
            <person name="Gu W."/>
            <person name="Munk A.C.C."/>
            <person name="Teshima H."/>
            <person name="Xu Y."/>
            <person name="Chain P."/>
            <person name="Chen A."/>
            <person name="Krypides N."/>
            <person name="Mavromatis K."/>
            <person name="Markowitz V."/>
            <person name="Szeto E."/>
            <person name="Ivanova N."/>
            <person name="Mikhailova N."/>
            <person name="Ovchinnikova G."/>
            <person name="Pagani I."/>
            <person name="Pati A."/>
            <person name="Goodwin L."/>
            <person name="Peters L."/>
            <person name="Pitluck S."/>
            <person name="Woyke T."/>
            <person name="Kerfeld C."/>
        </authorList>
    </citation>
    <scope>NUCLEOTIDE SEQUENCE [LARGE SCALE GENOMIC DNA]</scope>
    <source>
        <strain evidence="1 2">PCC 6304</strain>
    </source>
</reference>
<dbReference type="EMBL" id="CP003607">
    <property type="protein sequence ID" value="AFY84755.1"/>
    <property type="molecule type" value="Genomic_DNA"/>
</dbReference>